<keyword evidence="4" id="KW-1185">Reference proteome</keyword>
<evidence type="ECO:0000256" key="1">
    <source>
        <dbReference type="SAM" id="MobiDB-lite"/>
    </source>
</evidence>
<dbReference type="RefSeq" id="WP_268073122.1">
    <property type="nucleotide sequence ID" value="NZ_CP109965.1"/>
</dbReference>
<evidence type="ECO:0000313" key="4">
    <source>
        <dbReference type="Proteomes" id="UP001163726"/>
    </source>
</evidence>
<organism evidence="3 4">
    <name type="scientific">Catenovulum adriaticum</name>
    <dbReference type="NCBI Taxonomy" id="2984846"/>
    <lineage>
        <taxon>Bacteria</taxon>
        <taxon>Pseudomonadati</taxon>
        <taxon>Pseudomonadota</taxon>
        <taxon>Gammaproteobacteria</taxon>
        <taxon>Alteromonadales</taxon>
        <taxon>Alteromonadaceae</taxon>
        <taxon>Catenovulum</taxon>
    </lineage>
</organism>
<dbReference type="Pfam" id="PF07238">
    <property type="entry name" value="PilZ"/>
    <property type="match status" value="2"/>
</dbReference>
<protein>
    <submittedName>
        <fullName evidence="3">PilZ domain-containing protein</fullName>
    </submittedName>
</protein>
<feature type="region of interest" description="Disordered" evidence="1">
    <location>
        <begin position="119"/>
        <end position="155"/>
    </location>
</feature>
<feature type="domain" description="PilZ" evidence="2">
    <location>
        <begin position="499"/>
        <end position="579"/>
    </location>
</feature>
<gene>
    <name evidence="3" type="ORF">OLW01_07345</name>
</gene>
<dbReference type="Gene3D" id="2.40.10.220">
    <property type="entry name" value="predicted glycosyltransferase like domains"/>
    <property type="match status" value="2"/>
</dbReference>
<dbReference type="EMBL" id="CP109965">
    <property type="protein sequence ID" value="WAJ69010.1"/>
    <property type="molecule type" value="Genomic_DNA"/>
</dbReference>
<dbReference type="InterPro" id="IPR009875">
    <property type="entry name" value="PilZ_domain"/>
</dbReference>
<sequence>MDNLDPALAEHAELINSLKPLLKNHDFNSIFTELTPDLTRPQRFLVKMELTRLSAPCTRRIDLRGHVNGYCREYQHNGITHFMDSTAIELFEQGIQTYGHYSVGVYEQVHNAENNHRVMHKQEQQQRLQDASPANALPQPNEDNHPLTNTVLFGDRGPRKEERMNYSMPVEIEVDLKKSIQAVTTDLSVSGCRIKVLKPVQFEHGQIFYLELTGLEREFALGLKDKIQYQVTQIEEKNDFYYLSCERLRDQQSTKSFDNFLHKFINGNKRRYKLNLDNTIEAIINKGYEQYYLPRICSLPIYINASEQGKLSAKFALLTDNNIDLCRQWYDENNQNCLTQLLSHTRLKNLSDKPGRVKESLIYAFTHIYKGKIHFYSATETELEQSSELKSLFFGFASHKNNWMSYKIQLVDIKPQLSQLAQTLPNDNQPKTTSVKLHKQIQDLKYIAFLTDLNNEESKYWYQQNHYNLEDVNQLNQFKHDKTERFEPIKEIPIRYVNLRKETRFNYKTQVSISFAKKQIDGMTQNFSTEGLQVELASALAVEISNKVQVNFPTLELKGKQQQLKNLEYEVVDINKNKTLINLKIHQDKYKKHKAKRFFESLISHNREKLVANDESSLIPDLAEALRNICIQRIVNTGYFVHKHGVKHELKTVGFSQLPNPVVSLLSYQANTDMLNLHPILQHNLFNSLIVDMLRRLQRNDKPKYRDIFVRVKLYETEIDRRFTTISYASFRDNDAKYNFIKQSCQNSTAFFALRIYLSRTGRPDTDFIANELLYISQYAIHKAKLLEEELWSVEGVGDIIDITQEVMLRFNFSKQKSEQQIQLKHQLAHQE</sequence>
<reference evidence="3" key="1">
    <citation type="submission" date="2022-10" db="EMBL/GenBank/DDBJ databases">
        <title>Catenovulum adriacola sp. nov. isolated in the Harbour of Susak.</title>
        <authorList>
            <person name="Schoch T."/>
            <person name="Reich S.J."/>
            <person name="Stoeferle S."/>
            <person name="Flaiz M."/>
            <person name="Kazda M."/>
            <person name="Riedel C.U."/>
            <person name="Duerre P."/>
        </authorList>
    </citation>
    <scope>NUCLEOTIDE SEQUENCE</scope>
    <source>
        <strain evidence="3">TS8</strain>
    </source>
</reference>
<dbReference type="Proteomes" id="UP001163726">
    <property type="component" value="Chromosome"/>
</dbReference>
<evidence type="ECO:0000259" key="2">
    <source>
        <dbReference type="Pfam" id="PF07238"/>
    </source>
</evidence>
<name>A0ABY7AKN7_9ALTE</name>
<accession>A0ABY7AKN7</accession>
<feature type="domain" description="PilZ" evidence="2">
    <location>
        <begin position="159"/>
        <end position="250"/>
    </location>
</feature>
<evidence type="ECO:0000313" key="3">
    <source>
        <dbReference type="EMBL" id="WAJ69010.1"/>
    </source>
</evidence>
<proteinExistence type="predicted"/>
<dbReference type="SUPFAM" id="SSF141371">
    <property type="entry name" value="PilZ domain-like"/>
    <property type="match status" value="1"/>
</dbReference>